<evidence type="ECO:0000313" key="5">
    <source>
        <dbReference type="WBParaSite" id="ACRNAN_scaffold503.g10043.t1"/>
    </source>
</evidence>
<evidence type="ECO:0000256" key="2">
    <source>
        <dbReference type="SAM" id="Phobius"/>
    </source>
</evidence>
<dbReference type="PANTHER" id="PTHR12332:SF1">
    <property type="entry name" value="KEREN-RELATED"/>
    <property type="match status" value="1"/>
</dbReference>
<dbReference type="AlphaFoldDB" id="A0A914E199"/>
<dbReference type="PANTHER" id="PTHR12332">
    <property type="entry name" value="KEREN-RELATED"/>
    <property type="match status" value="1"/>
</dbReference>
<dbReference type="WBParaSite" id="ACRNAN_scaffold503.g10043.t1">
    <property type="protein sequence ID" value="ACRNAN_scaffold503.g10043.t1"/>
    <property type="gene ID" value="ACRNAN_scaffold503.g10043"/>
</dbReference>
<dbReference type="GO" id="GO:0007173">
    <property type="term" value="P:epidermal growth factor receptor signaling pathway"/>
    <property type="evidence" value="ECO:0007669"/>
    <property type="project" value="InterPro"/>
</dbReference>
<protein>
    <submittedName>
        <fullName evidence="5">EGF-like domain-containing protein</fullName>
    </submittedName>
</protein>
<keyword evidence="2" id="KW-0812">Transmembrane</keyword>
<proteinExistence type="predicted"/>
<keyword evidence="2" id="KW-1133">Transmembrane helix</keyword>
<dbReference type="Gene3D" id="2.10.25.10">
    <property type="entry name" value="Laminin"/>
    <property type="match status" value="1"/>
</dbReference>
<evidence type="ECO:0000259" key="3">
    <source>
        <dbReference type="PROSITE" id="PS50026"/>
    </source>
</evidence>
<dbReference type="InterPro" id="IPR000742">
    <property type="entry name" value="EGF"/>
</dbReference>
<dbReference type="InterPro" id="IPR043403">
    <property type="entry name" value="Gurken/Spitz"/>
</dbReference>
<sequence length="268" mass="30657">MKVKHIKDERIEARLNGIIDDKLIKQKSNFIYSSAKLCQYSTSELVYSILGLLFLIKCSNACLPSNKNRVIEEEDPQMSALKKTYEAKDCPDPFREIYCFNGGKCYAEYLDDNDFIPFCKCQINFEGRRCEHIYHEGLYLLDRGATETAALSIIVVLLVIAIFLITCLLYYYRKVGREQELYSSKLNSTAITPEALNSMRIQANFFSQLSTVSQEARPFIQPQFSVGETPLTSQELWVFQKSFMEANLPRAQPMESRTAPIASIDDSI</sequence>
<feature type="disulfide bond" evidence="1">
    <location>
        <begin position="121"/>
        <end position="130"/>
    </location>
</feature>
<keyword evidence="1" id="KW-0245">EGF-like domain</keyword>
<organism evidence="4 5">
    <name type="scientific">Acrobeloides nanus</name>
    <dbReference type="NCBI Taxonomy" id="290746"/>
    <lineage>
        <taxon>Eukaryota</taxon>
        <taxon>Metazoa</taxon>
        <taxon>Ecdysozoa</taxon>
        <taxon>Nematoda</taxon>
        <taxon>Chromadorea</taxon>
        <taxon>Rhabditida</taxon>
        <taxon>Tylenchina</taxon>
        <taxon>Cephalobomorpha</taxon>
        <taxon>Cephaloboidea</taxon>
        <taxon>Cephalobidae</taxon>
        <taxon>Acrobeloides</taxon>
    </lineage>
</organism>
<keyword evidence="1" id="KW-1015">Disulfide bond</keyword>
<feature type="domain" description="EGF-like" evidence="3">
    <location>
        <begin position="86"/>
        <end position="131"/>
    </location>
</feature>
<dbReference type="PROSITE" id="PS50026">
    <property type="entry name" value="EGF_3"/>
    <property type="match status" value="1"/>
</dbReference>
<dbReference type="Proteomes" id="UP000887540">
    <property type="component" value="Unplaced"/>
</dbReference>
<accession>A0A914E199</accession>
<evidence type="ECO:0000313" key="4">
    <source>
        <dbReference type="Proteomes" id="UP000887540"/>
    </source>
</evidence>
<dbReference type="GO" id="GO:0048018">
    <property type="term" value="F:receptor ligand activity"/>
    <property type="evidence" value="ECO:0007669"/>
    <property type="project" value="InterPro"/>
</dbReference>
<feature type="transmembrane region" description="Helical" evidence="2">
    <location>
        <begin position="149"/>
        <end position="172"/>
    </location>
</feature>
<keyword evidence="2" id="KW-0472">Membrane</keyword>
<comment type="caution">
    <text evidence="1">Lacks conserved residue(s) required for the propagation of feature annotation.</text>
</comment>
<keyword evidence="4" id="KW-1185">Reference proteome</keyword>
<dbReference type="SUPFAM" id="SSF57196">
    <property type="entry name" value="EGF/Laminin"/>
    <property type="match status" value="1"/>
</dbReference>
<dbReference type="PROSITE" id="PS00022">
    <property type="entry name" value="EGF_1"/>
    <property type="match status" value="1"/>
</dbReference>
<reference evidence="5" key="1">
    <citation type="submission" date="2022-11" db="UniProtKB">
        <authorList>
            <consortium name="WormBaseParasite"/>
        </authorList>
    </citation>
    <scope>IDENTIFICATION</scope>
</reference>
<evidence type="ECO:0000256" key="1">
    <source>
        <dbReference type="PROSITE-ProRule" id="PRU00076"/>
    </source>
</evidence>
<dbReference type="GO" id="GO:0005154">
    <property type="term" value="F:epidermal growth factor receptor binding"/>
    <property type="evidence" value="ECO:0007669"/>
    <property type="project" value="InterPro"/>
</dbReference>
<name>A0A914E199_9BILA</name>